<organism evidence="2 3">
    <name type="scientific">Triplophysa rosa</name>
    <name type="common">Cave loach</name>
    <dbReference type="NCBI Taxonomy" id="992332"/>
    <lineage>
        <taxon>Eukaryota</taxon>
        <taxon>Metazoa</taxon>
        <taxon>Chordata</taxon>
        <taxon>Craniata</taxon>
        <taxon>Vertebrata</taxon>
        <taxon>Euteleostomi</taxon>
        <taxon>Actinopterygii</taxon>
        <taxon>Neopterygii</taxon>
        <taxon>Teleostei</taxon>
        <taxon>Ostariophysi</taxon>
        <taxon>Cypriniformes</taxon>
        <taxon>Nemacheilidae</taxon>
        <taxon>Triplophysa</taxon>
    </lineage>
</organism>
<feature type="region of interest" description="Disordered" evidence="1">
    <location>
        <begin position="59"/>
        <end position="97"/>
    </location>
</feature>
<gene>
    <name evidence="2" type="ORF">IRJ41_008732</name>
</gene>
<evidence type="ECO:0000313" key="2">
    <source>
        <dbReference type="EMBL" id="KAI7812758.1"/>
    </source>
</evidence>
<comment type="caution">
    <text evidence="2">The sequence shown here is derived from an EMBL/GenBank/DDBJ whole genome shotgun (WGS) entry which is preliminary data.</text>
</comment>
<evidence type="ECO:0000256" key="1">
    <source>
        <dbReference type="SAM" id="MobiDB-lite"/>
    </source>
</evidence>
<proteinExistence type="predicted"/>
<accession>A0A9W8CAV2</accession>
<dbReference type="AlphaFoldDB" id="A0A9W8CAV2"/>
<dbReference type="EMBL" id="JAFHDT010000002">
    <property type="protein sequence ID" value="KAI7812758.1"/>
    <property type="molecule type" value="Genomic_DNA"/>
</dbReference>
<protein>
    <submittedName>
        <fullName evidence="2">Uncharacterized protein</fullName>
    </submittedName>
</protein>
<reference evidence="2" key="1">
    <citation type="submission" date="2021-02" db="EMBL/GenBank/DDBJ databases">
        <title>Comparative genomics reveals that relaxation of natural selection precedes convergent phenotypic evolution of cavefish.</title>
        <authorList>
            <person name="Peng Z."/>
        </authorList>
    </citation>
    <scope>NUCLEOTIDE SEQUENCE</scope>
    <source>
        <tissue evidence="2">Muscle</tissue>
    </source>
</reference>
<name>A0A9W8CAV2_TRIRA</name>
<sequence length="137" mass="15120">MKEKKKDTRLNKEEEDFSQSLMGVWRQGSVACPAGLLSPIKALSSEAAAAATNTVIKKQPTEENLSARPTENAAQIVRSPITPDPKGNPAEENNVTRSVWRIRKGELAQCLTDKMKNGERAAFGWWRVFVSHPESTA</sequence>
<keyword evidence="3" id="KW-1185">Reference proteome</keyword>
<evidence type="ECO:0000313" key="3">
    <source>
        <dbReference type="Proteomes" id="UP001059041"/>
    </source>
</evidence>
<feature type="compositionally biased region" description="Polar residues" evidence="1">
    <location>
        <begin position="59"/>
        <end position="73"/>
    </location>
</feature>
<dbReference type="Proteomes" id="UP001059041">
    <property type="component" value="Linkage Group LG2"/>
</dbReference>